<sequence>MANRQYGKRIKHVPGSKMYILGHKKHGHDLNDSSSATREPYYSPGNHAKWAAKFDGRKMTMHKDMNLQWVIAQGFELVAQLQAQGVSTLVELKGDIYPSLISEFTQILPLKDEGVGPIFQHLILDAMEE</sequence>
<dbReference type="AlphaFoldDB" id="A0AAN9F3C3"/>
<proteinExistence type="predicted"/>
<gene>
    <name evidence="1" type="ORF">RIF29_19861</name>
</gene>
<reference evidence="1 2" key="1">
    <citation type="submission" date="2024-01" db="EMBL/GenBank/DDBJ databases">
        <title>The genomes of 5 underutilized Papilionoideae crops provide insights into root nodulation and disease resistanc.</title>
        <authorList>
            <person name="Yuan L."/>
        </authorList>
    </citation>
    <scope>NUCLEOTIDE SEQUENCE [LARGE SCALE GENOMIC DNA]</scope>
    <source>
        <strain evidence="1">ZHUSHIDOU_FW_LH</strain>
        <tissue evidence="1">Leaf</tissue>
    </source>
</reference>
<evidence type="ECO:0000313" key="2">
    <source>
        <dbReference type="Proteomes" id="UP001372338"/>
    </source>
</evidence>
<dbReference type="EMBL" id="JAYWIO010000004">
    <property type="protein sequence ID" value="KAK7267196.1"/>
    <property type="molecule type" value="Genomic_DNA"/>
</dbReference>
<name>A0AAN9F3C3_CROPI</name>
<dbReference type="Proteomes" id="UP001372338">
    <property type="component" value="Unassembled WGS sequence"/>
</dbReference>
<keyword evidence="2" id="KW-1185">Reference proteome</keyword>
<evidence type="ECO:0000313" key="1">
    <source>
        <dbReference type="EMBL" id="KAK7267196.1"/>
    </source>
</evidence>
<comment type="caution">
    <text evidence="1">The sequence shown here is derived from an EMBL/GenBank/DDBJ whole genome shotgun (WGS) entry which is preliminary data.</text>
</comment>
<protein>
    <submittedName>
        <fullName evidence="1">Uncharacterized protein</fullName>
    </submittedName>
</protein>
<accession>A0AAN9F3C3</accession>
<organism evidence="1 2">
    <name type="scientific">Crotalaria pallida</name>
    <name type="common">Smooth rattlebox</name>
    <name type="synonym">Crotalaria striata</name>
    <dbReference type="NCBI Taxonomy" id="3830"/>
    <lineage>
        <taxon>Eukaryota</taxon>
        <taxon>Viridiplantae</taxon>
        <taxon>Streptophyta</taxon>
        <taxon>Embryophyta</taxon>
        <taxon>Tracheophyta</taxon>
        <taxon>Spermatophyta</taxon>
        <taxon>Magnoliopsida</taxon>
        <taxon>eudicotyledons</taxon>
        <taxon>Gunneridae</taxon>
        <taxon>Pentapetalae</taxon>
        <taxon>rosids</taxon>
        <taxon>fabids</taxon>
        <taxon>Fabales</taxon>
        <taxon>Fabaceae</taxon>
        <taxon>Papilionoideae</taxon>
        <taxon>50 kb inversion clade</taxon>
        <taxon>genistoids sensu lato</taxon>
        <taxon>core genistoids</taxon>
        <taxon>Crotalarieae</taxon>
        <taxon>Crotalaria</taxon>
    </lineage>
</organism>